<dbReference type="AlphaFoldDB" id="A0A9Q3C7G2"/>
<evidence type="ECO:0000313" key="1">
    <source>
        <dbReference type="EMBL" id="MBW0478085.1"/>
    </source>
</evidence>
<evidence type="ECO:0000313" key="2">
    <source>
        <dbReference type="Proteomes" id="UP000765509"/>
    </source>
</evidence>
<name>A0A9Q3C7G2_9BASI</name>
<dbReference type="EMBL" id="AVOT02005049">
    <property type="protein sequence ID" value="MBW0478085.1"/>
    <property type="molecule type" value="Genomic_DNA"/>
</dbReference>
<comment type="caution">
    <text evidence="1">The sequence shown here is derived from an EMBL/GenBank/DDBJ whole genome shotgun (WGS) entry which is preliminary data.</text>
</comment>
<organism evidence="1 2">
    <name type="scientific">Austropuccinia psidii MF-1</name>
    <dbReference type="NCBI Taxonomy" id="1389203"/>
    <lineage>
        <taxon>Eukaryota</taxon>
        <taxon>Fungi</taxon>
        <taxon>Dikarya</taxon>
        <taxon>Basidiomycota</taxon>
        <taxon>Pucciniomycotina</taxon>
        <taxon>Pucciniomycetes</taxon>
        <taxon>Pucciniales</taxon>
        <taxon>Sphaerophragmiaceae</taxon>
        <taxon>Austropuccinia</taxon>
    </lineage>
</organism>
<protein>
    <submittedName>
        <fullName evidence="1">Uncharacterized protein</fullName>
    </submittedName>
</protein>
<dbReference type="Proteomes" id="UP000765509">
    <property type="component" value="Unassembled WGS sequence"/>
</dbReference>
<accession>A0A9Q3C7G2</accession>
<sequence>MGTGYVVESWCKSHRVGPMDPLEPQHIGPRGPPIASWTTDCSVWSMDCVLRPVDHRTPKSHKGPKSPKMALNQDNSKLAIVMAKAQNHWNGPKWPQGPSYSIFQ</sequence>
<reference evidence="1" key="1">
    <citation type="submission" date="2021-03" db="EMBL/GenBank/DDBJ databases">
        <title>Draft genome sequence of rust myrtle Austropuccinia psidii MF-1, a brazilian biotype.</title>
        <authorList>
            <person name="Quecine M.C."/>
            <person name="Pachon D.M.R."/>
            <person name="Bonatelli M.L."/>
            <person name="Correr F.H."/>
            <person name="Franceschini L.M."/>
            <person name="Leite T.F."/>
            <person name="Margarido G.R.A."/>
            <person name="Almeida C.A."/>
            <person name="Ferrarezi J.A."/>
            <person name="Labate C.A."/>
        </authorList>
    </citation>
    <scope>NUCLEOTIDE SEQUENCE</scope>
    <source>
        <strain evidence="1">MF-1</strain>
    </source>
</reference>
<keyword evidence="2" id="KW-1185">Reference proteome</keyword>
<gene>
    <name evidence="1" type="ORF">O181_017800</name>
</gene>
<proteinExistence type="predicted"/>